<evidence type="ECO:0000256" key="4">
    <source>
        <dbReference type="ARBA" id="ARBA00023136"/>
    </source>
</evidence>
<keyword evidence="3 5" id="KW-1133">Transmembrane helix</keyword>
<dbReference type="Proteomes" id="UP001139035">
    <property type="component" value="Unassembled WGS sequence"/>
</dbReference>
<dbReference type="PANTHER" id="PTHR10846">
    <property type="entry name" value="SODIUM/POTASSIUM/CALCIUM EXCHANGER"/>
    <property type="match status" value="1"/>
</dbReference>
<feature type="transmembrane region" description="Helical" evidence="5">
    <location>
        <begin position="188"/>
        <end position="210"/>
    </location>
</feature>
<reference evidence="7" key="1">
    <citation type="submission" date="2022-01" db="EMBL/GenBank/DDBJ databases">
        <title>Jiella avicenniae sp. nov., a novel endophytic bacterium isolated from bark of Avicennia marina.</title>
        <authorList>
            <person name="Tuo L."/>
        </authorList>
    </citation>
    <scope>NUCLEOTIDE SEQUENCE</scope>
    <source>
        <strain evidence="7">CBK1P-4</strain>
    </source>
</reference>
<name>A0A9X1P3C6_9HYPH</name>
<feature type="transmembrane region" description="Helical" evidence="5">
    <location>
        <begin position="114"/>
        <end position="135"/>
    </location>
</feature>
<comment type="subcellular location">
    <subcellularLocation>
        <location evidence="1">Membrane</location>
        <topology evidence="1">Multi-pass membrane protein</topology>
    </subcellularLocation>
</comment>
<dbReference type="GO" id="GO:0008273">
    <property type="term" value="F:calcium, potassium:sodium antiporter activity"/>
    <property type="evidence" value="ECO:0007669"/>
    <property type="project" value="TreeGrafter"/>
</dbReference>
<proteinExistence type="predicted"/>
<dbReference type="InterPro" id="IPR044880">
    <property type="entry name" value="NCX_ion-bd_dom_sf"/>
</dbReference>
<feature type="domain" description="Sodium/calcium exchanger membrane region" evidence="6">
    <location>
        <begin position="9"/>
        <end position="167"/>
    </location>
</feature>
<dbReference type="PANTHER" id="PTHR10846:SF8">
    <property type="entry name" value="INNER MEMBRANE PROTEIN YRBG"/>
    <property type="match status" value="1"/>
</dbReference>
<feature type="transmembrane region" description="Helical" evidence="5">
    <location>
        <begin position="147"/>
        <end position="168"/>
    </location>
</feature>
<dbReference type="AlphaFoldDB" id="A0A9X1P3C6"/>
<dbReference type="GO" id="GO:0005886">
    <property type="term" value="C:plasma membrane"/>
    <property type="evidence" value="ECO:0007669"/>
    <property type="project" value="TreeGrafter"/>
</dbReference>
<organism evidence="7 8">
    <name type="scientific">Jiella avicenniae</name>
    <dbReference type="NCBI Taxonomy" id="2907202"/>
    <lineage>
        <taxon>Bacteria</taxon>
        <taxon>Pseudomonadati</taxon>
        <taxon>Pseudomonadota</taxon>
        <taxon>Alphaproteobacteria</taxon>
        <taxon>Hyphomicrobiales</taxon>
        <taxon>Aurantimonadaceae</taxon>
        <taxon>Jiella</taxon>
    </lineage>
</organism>
<dbReference type="RefSeq" id="WP_233721735.1">
    <property type="nucleotide sequence ID" value="NZ_JAJUWU010000027.1"/>
</dbReference>
<dbReference type="EMBL" id="JAJUWU010000027">
    <property type="protein sequence ID" value="MCE7030660.1"/>
    <property type="molecule type" value="Genomic_DNA"/>
</dbReference>
<keyword evidence="2 5" id="KW-0812">Transmembrane</keyword>
<evidence type="ECO:0000259" key="6">
    <source>
        <dbReference type="Pfam" id="PF01699"/>
    </source>
</evidence>
<evidence type="ECO:0000256" key="1">
    <source>
        <dbReference type="ARBA" id="ARBA00004141"/>
    </source>
</evidence>
<gene>
    <name evidence="7" type="ORF">LZD57_21955</name>
</gene>
<keyword evidence="8" id="KW-1185">Reference proteome</keyword>
<dbReference type="InterPro" id="IPR004481">
    <property type="entry name" value="K/Na/Ca-exchanger"/>
</dbReference>
<dbReference type="Pfam" id="PF01699">
    <property type="entry name" value="Na_Ca_ex"/>
    <property type="match status" value="2"/>
</dbReference>
<feature type="transmembrane region" description="Helical" evidence="5">
    <location>
        <begin position="315"/>
        <end position="343"/>
    </location>
</feature>
<feature type="transmembrane region" description="Helical" evidence="5">
    <location>
        <begin position="282"/>
        <end position="303"/>
    </location>
</feature>
<feature type="domain" description="Sodium/calcium exchanger membrane region" evidence="6">
    <location>
        <begin position="188"/>
        <end position="328"/>
    </location>
</feature>
<evidence type="ECO:0000313" key="8">
    <source>
        <dbReference type="Proteomes" id="UP001139035"/>
    </source>
</evidence>
<feature type="transmembrane region" description="Helical" evidence="5">
    <location>
        <begin position="73"/>
        <end position="93"/>
    </location>
</feature>
<protein>
    <submittedName>
        <fullName evidence="7">Sodium:calcium antiporter</fullName>
    </submittedName>
</protein>
<evidence type="ECO:0000313" key="7">
    <source>
        <dbReference type="EMBL" id="MCE7030660.1"/>
    </source>
</evidence>
<sequence>MSGGIVLWVAVAIVATAIVWKGSGLLESSSTRLSTHYRLPPVVHGSIVVAVGSSFPELSTTVLSSLIHGEFQLGVAAIVGSAIFNILVIPALCGLFSPKRLESNRELVYKESQFYMVSVAVLLITFSFAVIYNPTDQQADGVITGTLTRLLALIPIAFYLLYVVIQYLETRDHPAEKSEEAISPGREWMFFGASLLVIVLGVEGLVRAAINLGEIFETPSFLWGFTVVAAGTSVPDAFVSVRAARRNNGVTALANVLGSNIFDLLVAIPAGVLVAGATVINFSVAAPMMGLLTVATVALFLAMRTGMLLTRRESIFLMVLYVAIVLWVALESVGVTSLLSGLLRQA</sequence>
<dbReference type="InterPro" id="IPR004837">
    <property type="entry name" value="NaCa_Exmemb"/>
</dbReference>
<evidence type="ECO:0000256" key="3">
    <source>
        <dbReference type="ARBA" id="ARBA00022989"/>
    </source>
</evidence>
<feature type="transmembrane region" description="Helical" evidence="5">
    <location>
        <begin position="6"/>
        <end position="26"/>
    </location>
</feature>
<dbReference type="GO" id="GO:0005262">
    <property type="term" value="F:calcium channel activity"/>
    <property type="evidence" value="ECO:0007669"/>
    <property type="project" value="TreeGrafter"/>
</dbReference>
<evidence type="ECO:0000256" key="5">
    <source>
        <dbReference type="SAM" id="Phobius"/>
    </source>
</evidence>
<dbReference type="Gene3D" id="1.20.1420.30">
    <property type="entry name" value="NCX, central ion-binding region"/>
    <property type="match status" value="1"/>
</dbReference>
<keyword evidence="4 5" id="KW-0472">Membrane</keyword>
<feature type="transmembrane region" description="Helical" evidence="5">
    <location>
        <begin position="253"/>
        <end position="276"/>
    </location>
</feature>
<accession>A0A9X1P3C6</accession>
<feature type="transmembrane region" description="Helical" evidence="5">
    <location>
        <begin position="222"/>
        <end position="241"/>
    </location>
</feature>
<evidence type="ECO:0000256" key="2">
    <source>
        <dbReference type="ARBA" id="ARBA00022692"/>
    </source>
</evidence>
<dbReference type="GO" id="GO:0006874">
    <property type="term" value="P:intracellular calcium ion homeostasis"/>
    <property type="evidence" value="ECO:0007669"/>
    <property type="project" value="TreeGrafter"/>
</dbReference>
<comment type="caution">
    <text evidence="7">The sequence shown here is derived from an EMBL/GenBank/DDBJ whole genome shotgun (WGS) entry which is preliminary data.</text>
</comment>